<evidence type="ECO:0000256" key="1">
    <source>
        <dbReference type="SAM" id="MobiDB-lite"/>
    </source>
</evidence>
<dbReference type="Proteomes" id="UP000265000">
    <property type="component" value="Unplaced"/>
</dbReference>
<evidence type="ECO:0000313" key="3">
    <source>
        <dbReference type="Proteomes" id="UP000265000"/>
    </source>
</evidence>
<evidence type="ECO:0000313" key="2">
    <source>
        <dbReference type="Ensembl" id="ENSFHEP00000010580.1"/>
    </source>
</evidence>
<dbReference type="GO" id="GO:0005737">
    <property type="term" value="C:cytoplasm"/>
    <property type="evidence" value="ECO:0007669"/>
    <property type="project" value="TreeGrafter"/>
</dbReference>
<organism evidence="2 3">
    <name type="scientific">Fundulus heteroclitus</name>
    <name type="common">Killifish</name>
    <name type="synonym">Mummichog</name>
    <dbReference type="NCBI Taxonomy" id="8078"/>
    <lineage>
        <taxon>Eukaryota</taxon>
        <taxon>Metazoa</taxon>
        <taxon>Chordata</taxon>
        <taxon>Craniata</taxon>
        <taxon>Vertebrata</taxon>
        <taxon>Euteleostomi</taxon>
        <taxon>Actinopterygii</taxon>
        <taxon>Neopterygii</taxon>
        <taxon>Teleostei</taxon>
        <taxon>Neoteleostei</taxon>
        <taxon>Acanthomorphata</taxon>
        <taxon>Ovalentaria</taxon>
        <taxon>Atherinomorphae</taxon>
        <taxon>Cyprinodontiformes</taxon>
        <taxon>Fundulidae</taxon>
        <taxon>Fundulus</taxon>
    </lineage>
</organism>
<dbReference type="AlphaFoldDB" id="A0A3Q2PEM5"/>
<dbReference type="GeneTree" id="ENSGT00940000175014"/>
<dbReference type="STRING" id="8078.ENSFHEP00000010580"/>
<accession>A0A3Q2PEM5</accession>
<proteinExistence type="predicted"/>
<dbReference type="Ensembl" id="ENSFHET00000017355.1">
    <property type="protein sequence ID" value="ENSFHEP00000010580.1"/>
    <property type="gene ID" value="ENSFHEG00000011905.1"/>
</dbReference>
<name>A0A3Q2PEM5_FUNHE</name>
<dbReference type="PANTHER" id="PTHR33769">
    <property type="entry name" value="TESTIS-EXPRESSED PROTEIN 26 ISOFORM X3"/>
    <property type="match status" value="1"/>
</dbReference>
<reference evidence="2" key="2">
    <citation type="submission" date="2025-09" db="UniProtKB">
        <authorList>
            <consortium name="Ensembl"/>
        </authorList>
    </citation>
    <scope>IDENTIFICATION</scope>
</reference>
<reference evidence="2" key="1">
    <citation type="submission" date="2025-08" db="UniProtKB">
        <authorList>
            <consortium name="Ensembl"/>
        </authorList>
    </citation>
    <scope>IDENTIFICATION</scope>
</reference>
<feature type="compositionally biased region" description="Polar residues" evidence="1">
    <location>
        <begin position="28"/>
        <end position="38"/>
    </location>
</feature>
<feature type="region of interest" description="Disordered" evidence="1">
    <location>
        <begin position="1"/>
        <end position="58"/>
    </location>
</feature>
<protein>
    <submittedName>
        <fullName evidence="2">Uncharacterized protein</fullName>
    </submittedName>
</protein>
<dbReference type="PANTHER" id="PTHR33769:SF1">
    <property type="entry name" value="TESTIS-EXPRESSED PROTEIN 26"/>
    <property type="match status" value="1"/>
</dbReference>
<sequence>MSIINQFGRGLARRPAQPTAKHAERTNTKQSKSTSQPESLAPTRRGCGRLPRRPVVPLKQWGEKHQRKQWWNPYETSHRRQFVYQPTSTSEILLHKHPVSTTFKDSSSHPGPIGSTVYNEEYYWKPLRKPNRICTGTASGHWRNNPHPSQGFFVWRFPRDAPRCSAASPQKGVPCDGEICKALGTQYCSIYTRDFKGSSQRPDENNKQDEKLAALRIRLQKRESLPADTEMRASYRPPKQKPELLPNIYQHSNMDQRALCRGIVPTVIQRHVHTQQRGTNQTTYDRFFGNSVNYIPPDIKALRPHETQQLKTILHDEGQETGKAALGKNTCPGNQGKTKELAAVLQNPQSPVWTSSWPGPL</sequence>
<keyword evidence="3" id="KW-1185">Reference proteome</keyword>
<dbReference type="InterPro" id="IPR043460">
    <property type="entry name" value="MEDAG/TEX26"/>
</dbReference>